<comment type="caution">
    <text evidence="2">The sequence shown here is derived from an EMBL/GenBank/DDBJ whole genome shotgun (WGS) entry which is preliminary data.</text>
</comment>
<dbReference type="EMBL" id="MU157947">
    <property type="protein sequence ID" value="KAF9522411.1"/>
    <property type="molecule type" value="Genomic_DNA"/>
</dbReference>
<dbReference type="Proteomes" id="UP000807306">
    <property type="component" value="Unassembled WGS sequence"/>
</dbReference>
<gene>
    <name evidence="2" type="ORF">CPB83DRAFT_899679</name>
</gene>
<dbReference type="AlphaFoldDB" id="A0A9P6E4H8"/>
<keyword evidence="3" id="KW-1185">Reference proteome</keyword>
<feature type="compositionally biased region" description="Polar residues" evidence="1">
    <location>
        <begin position="307"/>
        <end position="318"/>
    </location>
</feature>
<organism evidence="2 3">
    <name type="scientific">Crepidotus variabilis</name>
    <dbReference type="NCBI Taxonomy" id="179855"/>
    <lineage>
        <taxon>Eukaryota</taxon>
        <taxon>Fungi</taxon>
        <taxon>Dikarya</taxon>
        <taxon>Basidiomycota</taxon>
        <taxon>Agaricomycotina</taxon>
        <taxon>Agaricomycetes</taxon>
        <taxon>Agaricomycetidae</taxon>
        <taxon>Agaricales</taxon>
        <taxon>Agaricineae</taxon>
        <taxon>Crepidotaceae</taxon>
        <taxon>Crepidotus</taxon>
    </lineage>
</organism>
<proteinExistence type="predicted"/>
<evidence type="ECO:0000256" key="1">
    <source>
        <dbReference type="SAM" id="MobiDB-lite"/>
    </source>
</evidence>
<name>A0A9P6E4H8_9AGAR</name>
<sequence length="386" mass="43191">MDGVVVNGSGVALAVKTLKSITNAHYDFAPSSSYGASGASGYWAGRSYSRTPNHFFDLNGAYTTSYNVDTAICHRHRPTFTGPAFQDCSLSTYLAPSLRRIQRISYHERTQTGIVMPPFFIKYNEDLVRPYDNDVPNDFYIPRVLLARCRCRFNVSTTSPRLKLKARNRDGLSIPRLSPSRPLALSSKRITVSMEDTLNGVSPTLTLRDSVSSFVLSFITHIKDEDLVHPTPKTFPLSSFHIPHPTSHIRIPYPISAPTPTSAPTHTPTTEPHMVCSTINSSRLFTNANIENKIEEIKTQPIEGLRSPSSHTSQFQSRRSSHIAIPKSSSQTSQFQSRLLKIAISEFQSVGALKRLNLTPLYIPDTQKKPYQRNRKQCLRVVIVND</sequence>
<evidence type="ECO:0000313" key="2">
    <source>
        <dbReference type="EMBL" id="KAF9522411.1"/>
    </source>
</evidence>
<evidence type="ECO:0000313" key="3">
    <source>
        <dbReference type="Proteomes" id="UP000807306"/>
    </source>
</evidence>
<protein>
    <submittedName>
        <fullName evidence="2">Uncharacterized protein</fullName>
    </submittedName>
</protein>
<reference evidence="2" key="1">
    <citation type="submission" date="2020-11" db="EMBL/GenBank/DDBJ databases">
        <authorList>
            <consortium name="DOE Joint Genome Institute"/>
            <person name="Ahrendt S."/>
            <person name="Riley R."/>
            <person name="Andreopoulos W."/>
            <person name="Labutti K."/>
            <person name="Pangilinan J."/>
            <person name="Ruiz-Duenas F.J."/>
            <person name="Barrasa J.M."/>
            <person name="Sanchez-Garcia M."/>
            <person name="Camarero S."/>
            <person name="Miyauchi S."/>
            <person name="Serrano A."/>
            <person name="Linde D."/>
            <person name="Babiker R."/>
            <person name="Drula E."/>
            <person name="Ayuso-Fernandez I."/>
            <person name="Pacheco R."/>
            <person name="Padilla G."/>
            <person name="Ferreira P."/>
            <person name="Barriuso J."/>
            <person name="Kellner H."/>
            <person name="Castanera R."/>
            <person name="Alfaro M."/>
            <person name="Ramirez L."/>
            <person name="Pisabarro A.G."/>
            <person name="Kuo A."/>
            <person name="Tritt A."/>
            <person name="Lipzen A."/>
            <person name="He G."/>
            <person name="Yan M."/>
            <person name="Ng V."/>
            <person name="Cullen D."/>
            <person name="Martin F."/>
            <person name="Rosso M.-N."/>
            <person name="Henrissat B."/>
            <person name="Hibbett D."/>
            <person name="Martinez A.T."/>
            <person name="Grigoriev I.V."/>
        </authorList>
    </citation>
    <scope>NUCLEOTIDE SEQUENCE</scope>
    <source>
        <strain evidence="2">CBS 506.95</strain>
    </source>
</reference>
<accession>A0A9P6E4H8</accession>
<feature type="region of interest" description="Disordered" evidence="1">
    <location>
        <begin position="304"/>
        <end position="329"/>
    </location>
</feature>